<dbReference type="SMART" id="SM00477">
    <property type="entry name" value="NUC"/>
    <property type="match status" value="1"/>
</dbReference>
<sequence>MFLKFRSISFIYLISIIVSSCITTIKPKSTTVFVNGFPEGLENVSKSSYSGATIELSGGIWYFENALIGTTVNDVKNGSKAIRIKEDGFIRMNYDIFGVKEINISYAAYQGDGDSEWEIYSSKNSGSTWTKVGNTQKTSGSKLSTTAFSINDPNKIRFEIRKISGGTNRLNIDDIIITSTGDSPINSTVATRDDNIALGNPSNANAKEENNFLMEKKQYVLSYNRSKATANWVSWHLSTAWKGATERTNNFRPDQTLPNGWYKVQTDDYTNSGFDRGHLCPSDDRDGSYEDNDETFLMTNIAPQAPNNNRGLWADLEAYSRKIAESGNELYIIAGVYGKGGTGSNGGKTSTLENGKVVVPESFWKVIVILPIGSNDISRIDTQTRVIAINVPNKENVGSTKWGEYRLSVDDLEDLTGYDFLSNVPSAIQKSLEARKDAGPTLKISTLRY</sequence>
<evidence type="ECO:0000313" key="4">
    <source>
        <dbReference type="Proteomes" id="UP000837932"/>
    </source>
</evidence>
<organism evidence="3 4">
    <name type="scientific">Emticicia aquatica</name>
    <dbReference type="NCBI Taxonomy" id="1681835"/>
    <lineage>
        <taxon>Bacteria</taxon>
        <taxon>Pseudomonadati</taxon>
        <taxon>Bacteroidota</taxon>
        <taxon>Cytophagia</taxon>
        <taxon>Cytophagales</taxon>
        <taxon>Leadbetterellaceae</taxon>
        <taxon>Emticicia</taxon>
    </lineage>
</organism>
<evidence type="ECO:0000313" key="3">
    <source>
        <dbReference type="EMBL" id="CAH0995403.1"/>
    </source>
</evidence>
<dbReference type="PANTHER" id="PTHR13966:SF5">
    <property type="entry name" value="ENDONUCLEASE G, MITOCHONDRIAL"/>
    <property type="match status" value="1"/>
</dbReference>
<accession>A0ABM9ANR5</accession>
<comment type="caution">
    <text evidence="3">The sequence shown here is derived from an EMBL/GenBank/DDBJ whole genome shotgun (WGS) entry which is preliminary data.</text>
</comment>
<dbReference type="InterPro" id="IPR044929">
    <property type="entry name" value="DNA/RNA_non-sp_Endonuclease_sf"/>
</dbReference>
<dbReference type="SMART" id="SM00892">
    <property type="entry name" value="Endonuclease_NS"/>
    <property type="match status" value="1"/>
</dbReference>
<dbReference type="InterPro" id="IPR001604">
    <property type="entry name" value="Endo_G_ENPP1-like_dom"/>
</dbReference>
<dbReference type="RefSeq" id="WP_238805957.1">
    <property type="nucleotide sequence ID" value="NZ_CAKLPY010000001.1"/>
</dbReference>
<dbReference type="Pfam" id="PF01223">
    <property type="entry name" value="Endonuclease_NS"/>
    <property type="match status" value="1"/>
</dbReference>
<feature type="domain" description="ENPP1-3/EXOG-like endonuclease/phosphodiesterase" evidence="1">
    <location>
        <begin position="216"/>
        <end position="427"/>
    </location>
</feature>
<reference evidence="3" key="1">
    <citation type="submission" date="2021-12" db="EMBL/GenBank/DDBJ databases">
        <authorList>
            <person name="Rodrigo-Torres L."/>
            <person name="Arahal R. D."/>
            <person name="Lucena T."/>
        </authorList>
    </citation>
    <scope>NUCLEOTIDE SEQUENCE</scope>
    <source>
        <strain evidence="3">CECT 8858</strain>
    </source>
</reference>
<proteinExistence type="predicted"/>
<dbReference type="Proteomes" id="UP000837932">
    <property type="component" value="Unassembled WGS sequence"/>
</dbReference>
<name>A0ABM9ANR5_9BACT</name>
<dbReference type="SUPFAM" id="SSF54060">
    <property type="entry name" value="His-Me finger endonucleases"/>
    <property type="match status" value="1"/>
</dbReference>
<dbReference type="InterPro" id="IPR044925">
    <property type="entry name" value="His-Me_finger_sf"/>
</dbReference>
<gene>
    <name evidence="3" type="ORF">EMA8858_01524</name>
</gene>
<dbReference type="CDD" id="cd00091">
    <property type="entry name" value="NUC"/>
    <property type="match status" value="1"/>
</dbReference>
<evidence type="ECO:0000259" key="2">
    <source>
        <dbReference type="SMART" id="SM00892"/>
    </source>
</evidence>
<evidence type="ECO:0000259" key="1">
    <source>
        <dbReference type="SMART" id="SM00477"/>
    </source>
</evidence>
<dbReference type="PANTHER" id="PTHR13966">
    <property type="entry name" value="ENDONUCLEASE RELATED"/>
    <property type="match status" value="1"/>
</dbReference>
<dbReference type="PROSITE" id="PS51257">
    <property type="entry name" value="PROKAR_LIPOPROTEIN"/>
    <property type="match status" value="1"/>
</dbReference>
<keyword evidence="4" id="KW-1185">Reference proteome</keyword>
<protein>
    <recommendedName>
        <fullName evidence="5">Endonuclease G</fullName>
    </recommendedName>
</protein>
<dbReference type="InterPro" id="IPR020821">
    <property type="entry name" value="ENPP1-3/EXOG-like_nuc-like"/>
</dbReference>
<dbReference type="Gene3D" id="3.40.570.10">
    <property type="entry name" value="Extracellular Endonuclease, subunit A"/>
    <property type="match status" value="1"/>
</dbReference>
<dbReference type="EMBL" id="CAKLPY010000001">
    <property type="protein sequence ID" value="CAH0995403.1"/>
    <property type="molecule type" value="Genomic_DNA"/>
</dbReference>
<feature type="domain" description="DNA/RNA non-specific endonuclease/pyrophosphatase/phosphodiesterase" evidence="2">
    <location>
        <begin position="215"/>
        <end position="427"/>
    </location>
</feature>
<dbReference type="InterPro" id="IPR040255">
    <property type="entry name" value="Non-specific_endonuclease"/>
</dbReference>
<evidence type="ECO:0008006" key="5">
    <source>
        <dbReference type="Google" id="ProtNLM"/>
    </source>
</evidence>